<keyword evidence="2" id="KW-1185">Reference proteome</keyword>
<dbReference type="KEGG" id="nsh:GXM_06080"/>
<organism evidence="1 2">
    <name type="scientific">Nostoc sphaeroides CCNUC1</name>
    <dbReference type="NCBI Taxonomy" id="2653204"/>
    <lineage>
        <taxon>Bacteria</taxon>
        <taxon>Bacillati</taxon>
        <taxon>Cyanobacteriota</taxon>
        <taxon>Cyanophyceae</taxon>
        <taxon>Nostocales</taxon>
        <taxon>Nostocaceae</taxon>
        <taxon>Nostoc</taxon>
    </lineage>
</organism>
<name>A0A5P8W8R5_9NOSO</name>
<dbReference type="EMBL" id="CP045226">
    <property type="protein sequence ID" value="QFS48586.1"/>
    <property type="molecule type" value="Genomic_DNA"/>
</dbReference>
<proteinExistence type="predicted"/>
<dbReference type="Proteomes" id="UP000326678">
    <property type="component" value="Chromosome Gxm1"/>
</dbReference>
<evidence type="ECO:0000313" key="2">
    <source>
        <dbReference type="Proteomes" id="UP000326678"/>
    </source>
</evidence>
<protein>
    <submittedName>
        <fullName evidence="1">Uncharacterized protein</fullName>
    </submittedName>
</protein>
<dbReference type="AlphaFoldDB" id="A0A5P8W8R5"/>
<sequence length="50" mass="5725">MSPYIAYKRAIDDIRPTPTTENNESLSQLVFSPVFVVYYVLMNISISPNE</sequence>
<reference evidence="1 2" key="1">
    <citation type="submission" date="2019-10" db="EMBL/GenBank/DDBJ databases">
        <title>Genomic and transcriptomic insights into the perfect genentic adaptation of a filamentous nitrogen-fixing cyanobacterium to rice fields.</title>
        <authorList>
            <person name="Chen Z."/>
        </authorList>
    </citation>
    <scope>NUCLEOTIDE SEQUENCE [LARGE SCALE GENOMIC DNA]</scope>
    <source>
        <strain evidence="1">CCNUC1</strain>
    </source>
</reference>
<gene>
    <name evidence="1" type="ORF">GXM_06080</name>
</gene>
<accession>A0A5P8W8R5</accession>
<evidence type="ECO:0000313" key="1">
    <source>
        <dbReference type="EMBL" id="QFS48586.1"/>
    </source>
</evidence>